<dbReference type="GO" id="GO:0065002">
    <property type="term" value="P:intracellular protein transmembrane transport"/>
    <property type="evidence" value="ECO:0007669"/>
    <property type="project" value="TreeGrafter"/>
</dbReference>
<keyword evidence="5" id="KW-0811">Translocation</keyword>
<dbReference type="GO" id="GO:0043953">
    <property type="term" value="P:protein transport by the Tat complex"/>
    <property type="evidence" value="ECO:0007669"/>
    <property type="project" value="UniProtKB-UniRule"/>
</dbReference>
<dbReference type="PANTHER" id="PTHR30371">
    <property type="entry name" value="SEC-INDEPENDENT PROTEIN TRANSLOCASE PROTEIN TATC"/>
    <property type="match status" value="1"/>
</dbReference>
<dbReference type="InterPro" id="IPR002033">
    <property type="entry name" value="TatC"/>
</dbReference>
<dbReference type="Pfam" id="PF00902">
    <property type="entry name" value="TatC"/>
    <property type="match status" value="1"/>
</dbReference>
<evidence type="ECO:0000256" key="1">
    <source>
        <dbReference type="ARBA" id="ARBA00004141"/>
    </source>
</evidence>
<dbReference type="STRING" id="442562.Rumeso_00849"/>
<comment type="subunit">
    <text evidence="5">The Tat system comprises two distinct complexes: a TatABC complex, containing multiple copies of TatA, TatB and TatC subunits, and a separate TatA complex, containing only TatA subunits. Substrates initially bind to the TatABC complex, which probably triggers association of the separate TatA complex to form the active translocon.</text>
</comment>
<comment type="caution">
    <text evidence="6">The sequence shown here is derived from an EMBL/GenBank/DDBJ whole genome shotgun (WGS) entry which is preliminary data.</text>
</comment>
<dbReference type="PATRIC" id="fig|442562.3.peg.843"/>
<evidence type="ECO:0000313" key="7">
    <source>
        <dbReference type="Proteomes" id="UP000019666"/>
    </source>
</evidence>
<gene>
    <name evidence="5" type="primary">tatC</name>
    <name evidence="6" type="ORF">Rumeso_00849</name>
</gene>
<feature type="transmembrane region" description="Helical" evidence="5">
    <location>
        <begin position="172"/>
        <end position="194"/>
    </location>
</feature>
<dbReference type="HOGENOM" id="CLU_031942_1_0_5"/>
<evidence type="ECO:0000256" key="4">
    <source>
        <dbReference type="ARBA" id="ARBA00023136"/>
    </source>
</evidence>
<dbReference type="NCBIfam" id="TIGR00945">
    <property type="entry name" value="tatC"/>
    <property type="match status" value="1"/>
</dbReference>
<feature type="transmembrane region" description="Helical" evidence="5">
    <location>
        <begin position="22"/>
        <end position="40"/>
    </location>
</feature>
<evidence type="ECO:0000256" key="5">
    <source>
        <dbReference type="HAMAP-Rule" id="MF_00902"/>
    </source>
</evidence>
<keyword evidence="2 5" id="KW-0812">Transmembrane</keyword>
<feature type="transmembrane region" description="Helical" evidence="5">
    <location>
        <begin position="236"/>
        <end position="253"/>
    </location>
</feature>
<organism evidence="6 7">
    <name type="scientific">Rubellimicrobium mesophilum DSM 19309</name>
    <dbReference type="NCBI Taxonomy" id="442562"/>
    <lineage>
        <taxon>Bacteria</taxon>
        <taxon>Pseudomonadati</taxon>
        <taxon>Pseudomonadota</taxon>
        <taxon>Alphaproteobacteria</taxon>
        <taxon>Rhodobacterales</taxon>
        <taxon>Roseobacteraceae</taxon>
        <taxon>Rubellimicrobium</taxon>
    </lineage>
</organism>
<dbReference type="GO" id="GO:0009977">
    <property type="term" value="F:proton motive force dependent protein transmembrane transporter activity"/>
    <property type="evidence" value="ECO:0007669"/>
    <property type="project" value="TreeGrafter"/>
</dbReference>
<sequence length="283" mass="31266">MDEVEASSAPLVEHLAELRNRLIWSLLAFVVAMTACFTFWRPIYDYLTVPLCTALENHGQACELVFLSLQEGFFLAFSISMMAGLVLSFPVISYQLWRFVAPGLYKNEKRAFLPFMLASPIMFIGGAAFAYYVIAPMAFDFFLNFQTAETLTGAEKLGPGEASIVFQGSAKAYLSLTMAFIVSFGLCFQLPVLLTLLGRAGIVTAAGLGRMRKYALVGILIMAAIATPGPDVMSQVILFAAIYPLYEISIWLVRRHERNVQARMRAEGTLGENETLYGDEEAT</sequence>
<feature type="transmembrane region" description="Helical" evidence="5">
    <location>
        <begin position="214"/>
        <end position="230"/>
    </location>
</feature>
<name>A0A017HU59_9RHOB</name>
<dbReference type="EMBL" id="AOSK01000024">
    <property type="protein sequence ID" value="EYD77683.1"/>
    <property type="molecule type" value="Genomic_DNA"/>
</dbReference>
<dbReference type="HAMAP" id="MF_00902">
    <property type="entry name" value="TatC"/>
    <property type="match status" value="1"/>
</dbReference>
<proteinExistence type="inferred from homology"/>
<protein>
    <recommendedName>
        <fullName evidence="5">Sec-independent protein translocase protein TatC</fullName>
    </recommendedName>
</protein>
<comment type="subcellular location">
    <subcellularLocation>
        <location evidence="5">Cell membrane</location>
        <topology evidence="5">Multi-pass membrane protein</topology>
    </subcellularLocation>
    <subcellularLocation>
        <location evidence="1">Membrane</location>
        <topology evidence="1">Multi-pass membrane protein</topology>
    </subcellularLocation>
</comment>
<accession>A0A017HU59</accession>
<keyword evidence="5" id="KW-0653">Protein transport</keyword>
<keyword evidence="5" id="KW-0813">Transport</keyword>
<evidence type="ECO:0000256" key="2">
    <source>
        <dbReference type="ARBA" id="ARBA00022692"/>
    </source>
</evidence>
<evidence type="ECO:0000256" key="3">
    <source>
        <dbReference type="ARBA" id="ARBA00022989"/>
    </source>
</evidence>
<dbReference type="PANTHER" id="PTHR30371:SF0">
    <property type="entry name" value="SEC-INDEPENDENT PROTEIN TRANSLOCASE PROTEIN TATC, CHLOROPLASTIC-RELATED"/>
    <property type="match status" value="1"/>
</dbReference>
<feature type="transmembrane region" description="Helical" evidence="5">
    <location>
        <begin position="73"/>
        <end position="92"/>
    </location>
</feature>
<dbReference type="PRINTS" id="PR01840">
    <property type="entry name" value="TATCFAMILY"/>
</dbReference>
<comment type="function">
    <text evidence="5">Part of the twin-arginine translocation (Tat) system that transports large folded proteins containing a characteristic twin-arginine motif in their signal peptide across membranes. Together with TatB, TatC is part of a receptor directly interacting with Tat signal peptides.</text>
</comment>
<dbReference type="Proteomes" id="UP000019666">
    <property type="component" value="Unassembled WGS sequence"/>
</dbReference>
<dbReference type="GO" id="GO:0033281">
    <property type="term" value="C:TAT protein transport complex"/>
    <property type="evidence" value="ECO:0007669"/>
    <property type="project" value="UniProtKB-UniRule"/>
</dbReference>
<keyword evidence="3 5" id="KW-1133">Transmembrane helix</keyword>
<keyword evidence="4 5" id="KW-0472">Membrane</keyword>
<keyword evidence="5" id="KW-1003">Cell membrane</keyword>
<keyword evidence="7" id="KW-1185">Reference proteome</keyword>
<feature type="transmembrane region" description="Helical" evidence="5">
    <location>
        <begin position="112"/>
        <end position="134"/>
    </location>
</feature>
<comment type="similarity">
    <text evidence="5">Belongs to the TatC family.</text>
</comment>
<evidence type="ECO:0000313" key="6">
    <source>
        <dbReference type="EMBL" id="EYD77683.1"/>
    </source>
</evidence>
<dbReference type="AlphaFoldDB" id="A0A017HU59"/>
<reference evidence="6 7" key="1">
    <citation type="submission" date="2013-02" db="EMBL/GenBank/DDBJ databases">
        <authorList>
            <person name="Fiebig A."/>
            <person name="Goeker M."/>
            <person name="Klenk H.-P.P."/>
        </authorList>
    </citation>
    <scope>NUCLEOTIDE SEQUENCE [LARGE SCALE GENOMIC DNA]</scope>
    <source>
        <strain evidence="6 7">DSM 19309</strain>
    </source>
</reference>